<sequence>MKKIIIAALLATASFSVMADSYRIAGEGVAAGSSHKANNAEMQLKYFNPKTMCMYKTKFYSEGAVIKTPDGILKRCEHHYSMVTGKTETNLTWRAEQP</sequence>
<comment type="caution">
    <text evidence="2">The sequence shown here is derived from an EMBL/GenBank/DDBJ whole genome shotgun (WGS) entry which is preliminary data.</text>
</comment>
<accession>A0A066ZMH8</accession>
<evidence type="ECO:0000256" key="1">
    <source>
        <dbReference type="SAM" id="SignalP"/>
    </source>
</evidence>
<dbReference type="EMBL" id="JMIU01000002">
    <property type="protein sequence ID" value="KDN94672.1"/>
    <property type="molecule type" value="Genomic_DNA"/>
</dbReference>
<proteinExistence type="predicted"/>
<name>A0A066ZMH8_HYDMR</name>
<reference evidence="2 3" key="1">
    <citation type="submission" date="2014-04" db="EMBL/GenBank/DDBJ databases">
        <title>Draft genome sequence of Hydrogenovibrio marinus MH-110, a model organism for aerobic H2 metabolism.</title>
        <authorList>
            <person name="Cha H.J."/>
            <person name="Jo B.H."/>
            <person name="Hwang B.H."/>
        </authorList>
    </citation>
    <scope>NUCLEOTIDE SEQUENCE [LARGE SCALE GENOMIC DNA]</scope>
    <source>
        <strain evidence="2 3">MH-110</strain>
    </source>
</reference>
<protein>
    <submittedName>
        <fullName evidence="2">Uncharacterized protein</fullName>
    </submittedName>
</protein>
<dbReference type="InterPro" id="IPR009971">
    <property type="entry name" value="DUF1496"/>
</dbReference>
<evidence type="ECO:0000313" key="3">
    <source>
        <dbReference type="Proteomes" id="UP000027341"/>
    </source>
</evidence>
<dbReference type="AlphaFoldDB" id="A0A066ZMH8"/>
<organism evidence="2 3">
    <name type="scientific">Hydrogenovibrio marinus</name>
    <dbReference type="NCBI Taxonomy" id="28885"/>
    <lineage>
        <taxon>Bacteria</taxon>
        <taxon>Pseudomonadati</taxon>
        <taxon>Pseudomonadota</taxon>
        <taxon>Gammaproteobacteria</taxon>
        <taxon>Thiotrichales</taxon>
        <taxon>Piscirickettsiaceae</taxon>
        <taxon>Hydrogenovibrio</taxon>
    </lineage>
</organism>
<gene>
    <name evidence="2" type="ORF">EI16_12295</name>
</gene>
<dbReference type="Proteomes" id="UP000027341">
    <property type="component" value="Unassembled WGS sequence"/>
</dbReference>
<dbReference type="RefSeq" id="WP_029913563.1">
    <property type="nucleotide sequence ID" value="NZ_JMIU01000002.1"/>
</dbReference>
<dbReference type="STRING" id="28885.EI16_12295"/>
<evidence type="ECO:0000313" key="2">
    <source>
        <dbReference type="EMBL" id="KDN94672.1"/>
    </source>
</evidence>
<dbReference type="Pfam" id="PF07383">
    <property type="entry name" value="DUF1496"/>
    <property type="match status" value="1"/>
</dbReference>
<keyword evidence="1" id="KW-0732">Signal</keyword>
<feature type="signal peptide" evidence="1">
    <location>
        <begin position="1"/>
        <end position="19"/>
    </location>
</feature>
<keyword evidence="3" id="KW-1185">Reference proteome</keyword>
<feature type="chain" id="PRO_5001632394" evidence="1">
    <location>
        <begin position="20"/>
        <end position="98"/>
    </location>
</feature>